<keyword evidence="2" id="KW-0812">Transmembrane</keyword>
<accession>A0A1I2D4L2</accession>
<proteinExistence type="predicted"/>
<feature type="region of interest" description="Disordered" evidence="1">
    <location>
        <begin position="595"/>
        <end position="621"/>
    </location>
</feature>
<dbReference type="AlphaFoldDB" id="A0A1I2D4L2"/>
<keyword evidence="2" id="KW-0472">Membrane</keyword>
<feature type="transmembrane region" description="Helical" evidence="2">
    <location>
        <begin position="680"/>
        <end position="701"/>
    </location>
</feature>
<reference evidence="4" key="1">
    <citation type="submission" date="2016-10" db="EMBL/GenBank/DDBJ databases">
        <authorList>
            <person name="Varghese N."/>
            <person name="Submissions S."/>
        </authorList>
    </citation>
    <scope>NUCLEOTIDE SEQUENCE [LARGE SCALE GENOMIC DNA]</scope>
    <source>
        <strain evidence="4">DSM 19083</strain>
    </source>
</reference>
<evidence type="ECO:0000256" key="2">
    <source>
        <dbReference type="SAM" id="Phobius"/>
    </source>
</evidence>
<keyword evidence="4" id="KW-1185">Reference proteome</keyword>
<evidence type="ECO:0000313" key="4">
    <source>
        <dbReference type="Proteomes" id="UP000198520"/>
    </source>
</evidence>
<sequence length="858" mass="92600">MVLVPIMVVTGLFVDGSRGVLARSVVRSAQQVAMNDVLANHDEMLRKTFGLLAVIDSENLDVAAQQVLASSTSVEGGGDILRLEFSSAEFGDVEVVANANLAEPDVLTNQIVEYMKYRAPVEFMSSLAESINWLVNLEKKITLVKKRVDGINKLAKVVDEAEKLIDEVAAIKTDLIAAYDALKKVEDLVAESGADSIEQRFADLASAYFARELDSTAQTRQAYDDALDRVLAIWTLIRDAADKSSDASTKLLAVDPTDLVTAASDLITFVDEELTPAAEADAAASQGADDDAADAQEDASFLKSTGQKIKKAITDEFSAEDRKEITDALDRFVRDSKTILAKEYTRSKITSMISTAVGDARTAYEEANEDEDGEDPSAAAVTSILEDARDAIMKIVVQDLNGPLRELTDTMMLSGLKSFAETKLQKVAKALDEAVKKGLAEEATGQAKSSVTTMLKAMKDRALSYKELLDAVKDQRATTYSGSDDRWATRPSVGGTTDGAEAAQELAGFSDTDEEDVDAFSDDSGGLLDAVLGLVGGLLDAAENVRDGIFFTEYVTGMFTYSTLDNVSVTASQNEDQNCLWSSACAAGKKASADKKTAGDASKPDAPPESGPVSDNDPGKRLSQEAYPECWEVGCASEVEYVLTGFDRPAAVYGMISLMRYGINLVVAFSDKLVTVIRSVVATIPFLGWLAAAVPFVAALMQTFDDMARLRNGELVTFIPTELTVLRAGFDLSDEARKIGVVDDEWAATPESRETSGKRRELGEVELGYIHYLKIFMIVRWMGDREGMVRRAGDVVDFNMGYLGQDDFRLTKAGTAFTVTSGYEVQPFISTLFRGTGPADSLFEGDSGRFHLTTVGGF</sequence>
<dbReference type="EMBL" id="FONZ01000001">
    <property type="protein sequence ID" value="SFE75439.1"/>
    <property type="molecule type" value="Genomic_DNA"/>
</dbReference>
<dbReference type="Proteomes" id="UP000198520">
    <property type="component" value="Unassembled WGS sequence"/>
</dbReference>
<organism evidence="3 4">
    <name type="scientific">Flavimobilis marinus</name>
    <dbReference type="NCBI Taxonomy" id="285351"/>
    <lineage>
        <taxon>Bacteria</taxon>
        <taxon>Bacillati</taxon>
        <taxon>Actinomycetota</taxon>
        <taxon>Actinomycetes</taxon>
        <taxon>Micrococcales</taxon>
        <taxon>Jonesiaceae</taxon>
        <taxon>Flavimobilis</taxon>
    </lineage>
</organism>
<keyword evidence="2" id="KW-1133">Transmembrane helix</keyword>
<evidence type="ECO:0000256" key="1">
    <source>
        <dbReference type="SAM" id="MobiDB-lite"/>
    </source>
</evidence>
<evidence type="ECO:0000313" key="3">
    <source>
        <dbReference type="EMBL" id="SFE75439.1"/>
    </source>
</evidence>
<name>A0A1I2D4L2_9MICO</name>
<protein>
    <submittedName>
        <fullName evidence="3">Uncharacterized protein</fullName>
    </submittedName>
</protein>
<dbReference type="STRING" id="285351.SAMN04488035_0403"/>
<gene>
    <name evidence="3" type="ORF">SAMN04488035_0403</name>
</gene>